<dbReference type="RefSeq" id="WP_147088393.1">
    <property type="nucleotide sequence ID" value="NZ_VORM01000040.1"/>
</dbReference>
<dbReference type="OrthoDB" id="4535652at2"/>
<protein>
    <submittedName>
        <fullName evidence="3">T9SS type A sorting domain-containing protein</fullName>
    </submittedName>
</protein>
<gene>
    <name evidence="3" type="ORF">ESY86_19510</name>
</gene>
<sequence>MSYTKKLLWVVNITVNLTNRSYDNPVNLSYDKYAGGRYELFRGIDPIDYFDDDNVLIGDDPITQFQADLLNALVGSANINFNVEPTFGFIPTPSALDVGNGNTDLDDDDYFRVYNAANPPSGDLDIPFDNFITAYFDNNSLNEQHISFNFRNGTWLATELDAAVGNEDVFDCSFVCGGEGTISGRGIICLSSNFSIGNATTTTTWSIVPANAGNITINSNTQITVNRAFGYNGSATLIANISSPDCGATSITKAVFFGAPTGSASISGDDELNPGPADSAFFNVNTNNVNSGAGVSWLVYSGTDQNAPLYFSLTPSGSGNSVVVTANEDTPEGDYYMQARISNSCGYLPANKMFHVNEGGVPQYFPRTANSYSVYPNPSNTIVNVDLITAEVESTKSDTVISGELFDMLGKPKLKIELQNNTAVFSVAPLNPGVYVLQIYLVNHMETHQILVK</sequence>
<dbReference type="Pfam" id="PF18962">
    <property type="entry name" value="Por_Secre_tail"/>
    <property type="match status" value="1"/>
</dbReference>
<reference evidence="3 4" key="1">
    <citation type="submission" date="2019-08" db="EMBL/GenBank/DDBJ databases">
        <title>Genomes of Subsaximicrobium wynnwilliamsii strains.</title>
        <authorList>
            <person name="Bowman J.P."/>
        </authorList>
    </citation>
    <scope>NUCLEOTIDE SEQUENCE [LARGE SCALE GENOMIC DNA]</scope>
    <source>
        <strain evidence="3 4">2-80-2</strain>
    </source>
</reference>
<dbReference type="InterPro" id="IPR026444">
    <property type="entry name" value="Secre_tail"/>
</dbReference>
<evidence type="ECO:0000313" key="4">
    <source>
        <dbReference type="Proteomes" id="UP000321578"/>
    </source>
</evidence>
<dbReference type="NCBIfam" id="TIGR04183">
    <property type="entry name" value="Por_Secre_tail"/>
    <property type="match status" value="1"/>
</dbReference>
<evidence type="ECO:0000259" key="2">
    <source>
        <dbReference type="Pfam" id="PF18962"/>
    </source>
</evidence>
<organism evidence="3 4">
    <name type="scientific">Subsaximicrobium wynnwilliamsii</name>
    <dbReference type="NCBI Taxonomy" id="291179"/>
    <lineage>
        <taxon>Bacteria</taxon>
        <taxon>Pseudomonadati</taxon>
        <taxon>Bacteroidota</taxon>
        <taxon>Flavobacteriia</taxon>
        <taxon>Flavobacteriales</taxon>
        <taxon>Flavobacteriaceae</taxon>
        <taxon>Subsaximicrobium</taxon>
    </lineage>
</organism>
<feature type="domain" description="Secretion system C-terminal sorting" evidence="2">
    <location>
        <begin position="374"/>
        <end position="450"/>
    </location>
</feature>
<dbReference type="Proteomes" id="UP000321578">
    <property type="component" value="Unassembled WGS sequence"/>
</dbReference>
<keyword evidence="1" id="KW-0732">Signal</keyword>
<dbReference type="AlphaFoldDB" id="A0A5C6ZCK2"/>
<keyword evidence="4" id="KW-1185">Reference proteome</keyword>
<proteinExistence type="predicted"/>
<evidence type="ECO:0000313" key="3">
    <source>
        <dbReference type="EMBL" id="TXD86728.1"/>
    </source>
</evidence>
<dbReference type="EMBL" id="VORO01000041">
    <property type="protein sequence ID" value="TXD86728.1"/>
    <property type="molecule type" value="Genomic_DNA"/>
</dbReference>
<comment type="caution">
    <text evidence="3">The sequence shown here is derived from an EMBL/GenBank/DDBJ whole genome shotgun (WGS) entry which is preliminary data.</text>
</comment>
<accession>A0A5C6ZCK2</accession>
<evidence type="ECO:0000256" key="1">
    <source>
        <dbReference type="ARBA" id="ARBA00022729"/>
    </source>
</evidence>
<name>A0A5C6ZCK2_9FLAO</name>